<name>A0A1F7G8L8_9BACT</name>
<proteinExistence type="predicted"/>
<protein>
    <submittedName>
        <fullName evidence="1">Uncharacterized protein</fullName>
    </submittedName>
</protein>
<evidence type="ECO:0000313" key="2">
    <source>
        <dbReference type="Proteomes" id="UP000178372"/>
    </source>
</evidence>
<sequence length="95" mass="10658">MSEALSGKGGVERDSHWCPTYQGLQRQLSALERIGGGTIRVNYSQEHAPEVWEGRTDYPAEELIPMLEVQEARQGLYQHRTSCEPCVAHFSPRSG</sequence>
<gene>
    <name evidence="1" type="ORF">A2690_00510</name>
</gene>
<organism evidence="1 2">
    <name type="scientific">Candidatus Roizmanbacteria bacterium RIFCSPHIGHO2_01_FULL_39_12b</name>
    <dbReference type="NCBI Taxonomy" id="1802030"/>
    <lineage>
        <taxon>Bacteria</taxon>
        <taxon>Candidatus Roizmaniibacteriota</taxon>
    </lineage>
</organism>
<dbReference type="Proteomes" id="UP000178372">
    <property type="component" value="Unassembled WGS sequence"/>
</dbReference>
<reference evidence="1 2" key="1">
    <citation type="journal article" date="2016" name="Nat. Commun.">
        <title>Thousands of microbial genomes shed light on interconnected biogeochemical processes in an aquifer system.</title>
        <authorList>
            <person name="Anantharaman K."/>
            <person name="Brown C.T."/>
            <person name="Hug L.A."/>
            <person name="Sharon I."/>
            <person name="Castelle C.J."/>
            <person name="Probst A.J."/>
            <person name="Thomas B.C."/>
            <person name="Singh A."/>
            <person name="Wilkins M.J."/>
            <person name="Karaoz U."/>
            <person name="Brodie E.L."/>
            <person name="Williams K.H."/>
            <person name="Hubbard S.S."/>
            <person name="Banfield J.F."/>
        </authorList>
    </citation>
    <scope>NUCLEOTIDE SEQUENCE [LARGE SCALE GENOMIC DNA]</scope>
</reference>
<evidence type="ECO:0000313" key="1">
    <source>
        <dbReference type="EMBL" id="OGK15239.1"/>
    </source>
</evidence>
<dbReference type="AlphaFoldDB" id="A0A1F7G8L8"/>
<comment type="caution">
    <text evidence="1">The sequence shown here is derived from an EMBL/GenBank/DDBJ whole genome shotgun (WGS) entry which is preliminary data.</text>
</comment>
<accession>A0A1F7G8L8</accession>
<dbReference type="EMBL" id="MFZF01000033">
    <property type="protein sequence ID" value="OGK15239.1"/>
    <property type="molecule type" value="Genomic_DNA"/>
</dbReference>